<dbReference type="InterPro" id="IPR036526">
    <property type="entry name" value="C-N_Hydrolase_sf"/>
</dbReference>
<evidence type="ECO:0000259" key="1">
    <source>
        <dbReference type="PROSITE" id="PS50263"/>
    </source>
</evidence>
<feature type="domain" description="CN hydrolase" evidence="1">
    <location>
        <begin position="6"/>
        <end position="245"/>
    </location>
</feature>
<dbReference type="Proteomes" id="UP001149142">
    <property type="component" value="Unassembled WGS sequence"/>
</dbReference>
<dbReference type="Pfam" id="PF00795">
    <property type="entry name" value="CN_hydrolase"/>
    <property type="match status" value="1"/>
</dbReference>
<dbReference type="PANTHER" id="PTHR47799:SF1">
    <property type="entry name" value="OMEGA-AMIDASE YAFV"/>
    <property type="match status" value="1"/>
</dbReference>
<comment type="caution">
    <text evidence="2">The sequence shown here is derived from an EMBL/GenBank/DDBJ whole genome shotgun (WGS) entry which is preliminary data.</text>
</comment>
<sequence>MPDTLLHVAIIQQTLVWEHPLQNRINFTKLIDQISNPVDLIVLPEMFTTGFTMSPKSIAETMEGEIVTWLKNLAEKKQVAIMGSVVIKEADAYYNRLLFVKPNKQIEFYDKKHLFTLANEDKVYTGGNSHVIINYKGFAIRPLICYDLRFPVWSRYTSTHPFDVLIYVANWPKQRIHAWNTLLQARAIENMSYCIGVNRVGLDANNYEYSGHSAVYDVLGEKISKIQPNTESVEIVTLSKNHIDSFRQKLKFLEDKDRFNLE</sequence>
<dbReference type="PANTHER" id="PTHR47799">
    <property type="entry name" value="OMEGA-AMIDASE YAFV"/>
    <property type="match status" value="1"/>
</dbReference>
<dbReference type="InterPro" id="IPR052737">
    <property type="entry name" value="Omega-amidase_YafV"/>
</dbReference>
<gene>
    <name evidence="2" type="ORF">OOZ35_09510</name>
</gene>
<organism evidence="2 3">
    <name type="scientific">Mesoflavibacter profundi</name>
    <dbReference type="NCBI Taxonomy" id="2708110"/>
    <lineage>
        <taxon>Bacteria</taxon>
        <taxon>Pseudomonadati</taxon>
        <taxon>Bacteroidota</taxon>
        <taxon>Flavobacteriia</taxon>
        <taxon>Flavobacteriales</taxon>
        <taxon>Flavobacteriaceae</taxon>
        <taxon>Mesoflavibacter</taxon>
    </lineage>
</organism>
<dbReference type="PROSITE" id="PS50263">
    <property type="entry name" value="CN_HYDROLASE"/>
    <property type="match status" value="1"/>
</dbReference>
<dbReference type="Gene3D" id="3.60.110.10">
    <property type="entry name" value="Carbon-nitrogen hydrolase"/>
    <property type="match status" value="1"/>
</dbReference>
<dbReference type="SUPFAM" id="SSF56317">
    <property type="entry name" value="Carbon-nitrogen hydrolase"/>
    <property type="match status" value="1"/>
</dbReference>
<evidence type="ECO:0000313" key="3">
    <source>
        <dbReference type="Proteomes" id="UP001149142"/>
    </source>
</evidence>
<keyword evidence="3" id="KW-1185">Reference proteome</keyword>
<accession>A0ABT4S1R7</accession>
<dbReference type="EMBL" id="JAPFGC010000002">
    <property type="protein sequence ID" value="MDA0177726.1"/>
    <property type="molecule type" value="Genomic_DNA"/>
</dbReference>
<evidence type="ECO:0000313" key="2">
    <source>
        <dbReference type="EMBL" id="MDA0177726.1"/>
    </source>
</evidence>
<protein>
    <submittedName>
        <fullName evidence="2">Nitrilase family protein</fullName>
    </submittedName>
</protein>
<dbReference type="CDD" id="cd07575">
    <property type="entry name" value="Xc-1258_like"/>
    <property type="match status" value="1"/>
</dbReference>
<reference evidence="2" key="1">
    <citation type="submission" date="2022-11" db="EMBL/GenBank/DDBJ databases">
        <title>Refractory cell wall polysaccharides provide important carbon source for microbial heterotrophs in the hadal ocean.</title>
        <authorList>
            <person name="Zhu X."/>
        </authorList>
    </citation>
    <scope>NUCLEOTIDE SEQUENCE</scope>
    <source>
        <strain evidence="2">MTRN7</strain>
    </source>
</reference>
<proteinExistence type="predicted"/>
<dbReference type="InterPro" id="IPR003010">
    <property type="entry name" value="C-N_Hydrolase"/>
</dbReference>
<name>A0ABT4S1R7_9FLAO</name>
<dbReference type="RefSeq" id="WP_270005564.1">
    <property type="nucleotide sequence ID" value="NZ_JAPFGC010000002.1"/>
</dbReference>